<organism evidence="1 2">
    <name type="scientific">Ditylenchus dipsaci</name>
    <dbReference type="NCBI Taxonomy" id="166011"/>
    <lineage>
        <taxon>Eukaryota</taxon>
        <taxon>Metazoa</taxon>
        <taxon>Ecdysozoa</taxon>
        <taxon>Nematoda</taxon>
        <taxon>Chromadorea</taxon>
        <taxon>Rhabditida</taxon>
        <taxon>Tylenchina</taxon>
        <taxon>Tylenchomorpha</taxon>
        <taxon>Sphaerularioidea</taxon>
        <taxon>Anguinidae</taxon>
        <taxon>Anguininae</taxon>
        <taxon>Ditylenchus</taxon>
    </lineage>
</organism>
<name>A0A915E8V0_9BILA</name>
<reference evidence="2" key="1">
    <citation type="submission" date="2022-11" db="UniProtKB">
        <authorList>
            <consortium name="WormBaseParasite"/>
        </authorList>
    </citation>
    <scope>IDENTIFICATION</scope>
</reference>
<accession>A0A915E8V0</accession>
<evidence type="ECO:0000313" key="1">
    <source>
        <dbReference type="Proteomes" id="UP000887574"/>
    </source>
</evidence>
<proteinExistence type="predicted"/>
<dbReference type="AlphaFoldDB" id="A0A915E8V0"/>
<dbReference type="Proteomes" id="UP000887574">
    <property type="component" value="Unplaced"/>
</dbReference>
<evidence type="ECO:0000313" key="2">
    <source>
        <dbReference type="WBParaSite" id="jg4078"/>
    </source>
</evidence>
<sequence length="108" mass="11788">MLLMSGEKMKKSVQAAALILLPLSGIPLLSVQMCACVQCLSSAQVCVISATRLLFPMPQIYDWSGRRVLPLFAYDVVCLAECPEDEDEDDCSSCTDGAFHCSADRRLP</sequence>
<keyword evidence="1" id="KW-1185">Reference proteome</keyword>
<protein>
    <submittedName>
        <fullName evidence="2">Secreted protein</fullName>
    </submittedName>
</protein>
<dbReference type="WBParaSite" id="jg4078">
    <property type="protein sequence ID" value="jg4078"/>
    <property type="gene ID" value="jg4078"/>
</dbReference>